<keyword evidence="1" id="KW-0812">Transmembrane</keyword>
<sequence length="74" mass="7954">MDAGRLFVIALMLVFAAVLAAVAVTPDLVPRRTNLHDRPRTRAAALMGDRVTAALLPAMVLLALFSPSTWRPDA</sequence>
<dbReference type="Proteomes" id="UP001183226">
    <property type="component" value="Unassembled WGS sequence"/>
</dbReference>
<keyword evidence="3" id="KW-1185">Reference proteome</keyword>
<feature type="transmembrane region" description="Helical" evidence="1">
    <location>
        <begin position="50"/>
        <end position="70"/>
    </location>
</feature>
<accession>A0ABU2KX20</accession>
<keyword evidence="1" id="KW-1133">Transmembrane helix</keyword>
<name>A0ABU2KX20_9ACTN</name>
<evidence type="ECO:0000313" key="3">
    <source>
        <dbReference type="Proteomes" id="UP001183226"/>
    </source>
</evidence>
<gene>
    <name evidence="2" type="ORF">RM446_16480</name>
</gene>
<protein>
    <submittedName>
        <fullName evidence="2">Uncharacterized protein</fullName>
    </submittedName>
</protein>
<evidence type="ECO:0000313" key="2">
    <source>
        <dbReference type="EMBL" id="MDT0303712.1"/>
    </source>
</evidence>
<reference evidence="3" key="1">
    <citation type="submission" date="2023-07" db="EMBL/GenBank/DDBJ databases">
        <title>30 novel species of actinomycetes from the DSMZ collection.</title>
        <authorList>
            <person name="Nouioui I."/>
        </authorList>
    </citation>
    <scope>NUCLEOTIDE SEQUENCE [LARGE SCALE GENOMIC DNA]</scope>
    <source>
        <strain evidence="3">DSM 45055</strain>
    </source>
</reference>
<feature type="transmembrane region" description="Helical" evidence="1">
    <location>
        <begin position="6"/>
        <end position="29"/>
    </location>
</feature>
<evidence type="ECO:0000256" key="1">
    <source>
        <dbReference type="SAM" id="Phobius"/>
    </source>
</evidence>
<organism evidence="2 3">
    <name type="scientific">Streptomonospora wellingtoniae</name>
    <dbReference type="NCBI Taxonomy" id="3075544"/>
    <lineage>
        <taxon>Bacteria</taxon>
        <taxon>Bacillati</taxon>
        <taxon>Actinomycetota</taxon>
        <taxon>Actinomycetes</taxon>
        <taxon>Streptosporangiales</taxon>
        <taxon>Nocardiopsidaceae</taxon>
        <taxon>Streptomonospora</taxon>
    </lineage>
</organism>
<dbReference type="RefSeq" id="WP_311546194.1">
    <property type="nucleotide sequence ID" value="NZ_JAVREK010000017.1"/>
</dbReference>
<comment type="caution">
    <text evidence="2">The sequence shown here is derived from an EMBL/GenBank/DDBJ whole genome shotgun (WGS) entry which is preliminary data.</text>
</comment>
<proteinExistence type="predicted"/>
<dbReference type="EMBL" id="JAVREK010000017">
    <property type="protein sequence ID" value="MDT0303712.1"/>
    <property type="molecule type" value="Genomic_DNA"/>
</dbReference>
<keyword evidence="1" id="KW-0472">Membrane</keyword>